<comment type="similarity">
    <text evidence="1">Belongs to the CDR2 family.</text>
</comment>
<evidence type="ECO:0000313" key="5">
    <source>
        <dbReference type="Proteomes" id="UP000663868"/>
    </source>
</evidence>
<reference evidence="4" key="1">
    <citation type="submission" date="2021-02" db="EMBL/GenBank/DDBJ databases">
        <authorList>
            <person name="Nowell W R."/>
        </authorList>
    </citation>
    <scope>NUCLEOTIDE SEQUENCE</scope>
</reference>
<evidence type="ECO:0000256" key="2">
    <source>
        <dbReference type="ARBA" id="ARBA00023054"/>
    </source>
</evidence>
<comment type="caution">
    <text evidence="4">The sequence shown here is derived from an EMBL/GenBank/DDBJ whole genome shotgun (WGS) entry which is preliminary data.</text>
</comment>
<gene>
    <name evidence="4" type="ORF">KXQ929_LOCUS28434</name>
</gene>
<dbReference type="GO" id="GO:0008289">
    <property type="term" value="F:lipid binding"/>
    <property type="evidence" value="ECO:0007669"/>
    <property type="project" value="UniProtKB-KW"/>
</dbReference>
<dbReference type="AlphaFoldDB" id="A0A819NLZ2"/>
<protein>
    <submittedName>
        <fullName evidence="4">Uncharacterized protein</fullName>
    </submittedName>
</protein>
<dbReference type="Gene3D" id="2.40.128.20">
    <property type="match status" value="1"/>
</dbReference>
<dbReference type="PANTHER" id="PTHR19232">
    <property type="entry name" value="CENTROCORTIN FAMILY MEMBER"/>
    <property type="match status" value="1"/>
</dbReference>
<feature type="coiled-coil region" evidence="3">
    <location>
        <begin position="237"/>
        <end position="278"/>
    </location>
</feature>
<dbReference type="SUPFAM" id="SSF50814">
    <property type="entry name" value="Lipocalins"/>
    <property type="match status" value="1"/>
</dbReference>
<keyword evidence="2 3" id="KW-0175">Coiled coil</keyword>
<name>A0A819NLZ2_9BILA</name>
<sequence>MPPQKRHLFQVNRHVQASIMLLSVMEGAELDLNNTISSTSKPITTTTTTSSSTISTSDDYDKDLQLAAELGRCLLERNQELQNYINVLQKQIDDEQCDIKLLHVKLESTREQLDTKCKQTEILDATNFDLERELAQQRRDNERERQRIKELSDLCEKTRKQCLEIEHEYETFRLKQFETHHFPKQYNSSVQTSKKSNKLRRSQSFSLNLAHDSSLTNVSTSSNIFDISSASIFKTHLTELKTRIKSLTSDCSTLNDKLHQSEQEKRYLNDRITLLERQRRDDNDSFQHELNHCRKLLEKHINNENLNPILTNFHSPPEHEVSLYDEVLFENKKLNNKQSSTACTTPTFSNLTVQSNFSLHNFLGIWYEIKAYVNETNTGLDVWHDYSQSFQLETNSSEHLLVYGKARLTQEDQCFSFGPWLLISNDSAKMTQVEKDELIYTTNLYWPYYILKTDYNHYALIYRCKTKNYRLTDPCDDPTVWVFSRTRSLSNEYTKELDTYIENILCMNVTTFEIISHREKSCYMSSVLNLKFYSMNIILCLILLVFI</sequence>
<evidence type="ECO:0000256" key="1">
    <source>
        <dbReference type="ARBA" id="ARBA00009019"/>
    </source>
</evidence>
<feature type="coiled-coil region" evidence="3">
    <location>
        <begin position="127"/>
        <end position="168"/>
    </location>
</feature>
<dbReference type="InterPro" id="IPR012674">
    <property type="entry name" value="Calycin"/>
</dbReference>
<dbReference type="InterPro" id="IPR026079">
    <property type="entry name" value="CDR2"/>
</dbReference>
<proteinExistence type="inferred from homology"/>
<evidence type="ECO:0000256" key="3">
    <source>
        <dbReference type="SAM" id="Coils"/>
    </source>
</evidence>
<organism evidence="4 5">
    <name type="scientific">Adineta steineri</name>
    <dbReference type="NCBI Taxonomy" id="433720"/>
    <lineage>
        <taxon>Eukaryota</taxon>
        <taxon>Metazoa</taxon>
        <taxon>Spiralia</taxon>
        <taxon>Gnathifera</taxon>
        <taxon>Rotifera</taxon>
        <taxon>Eurotatoria</taxon>
        <taxon>Bdelloidea</taxon>
        <taxon>Adinetida</taxon>
        <taxon>Adinetidae</taxon>
        <taxon>Adineta</taxon>
    </lineage>
</organism>
<evidence type="ECO:0000313" key="4">
    <source>
        <dbReference type="EMBL" id="CAF4000324.1"/>
    </source>
</evidence>
<dbReference type="EMBL" id="CAJOBB010002810">
    <property type="protein sequence ID" value="CAF4000324.1"/>
    <property type="molecule type" value="Genomic_DNA"/>
</dbReference>
<dbReference type="PANTHER" id="PTHR19232:SF7">
    <property type="entry name" value="CENTROCORTIN, ISOFORM A"/>
    <property type="match status" value="1"/>
</dbReference>
<dbReference type="Proteomes" id="UP000663868">
    <property type="component" value="Unassembled WGS sequence"/>
</dbReference>
<accession>A0A819NLZ2</accession>